<evidence type="ECO:0000313" key="3">
    <source>
        <dbReference type="Proteomes" id="UP000255505"/>
    </source>
</evidence>
<gene>
    <name evidence="2" type="ORF">CT19425_40028</name>
</gene>
<proteinExistence type="predicted"/>
<accession>A0A375IBY6</accession>
<dbReference type="Proteomes" id="UP000255505">
    <property type="component" value="Chromosome I"/>
</dbReference>
<dbReference type="EMBL" id="LT991976">
    <property type="protein sequence ID" value="SPK71588.1"/>
    <property type="molecule type" value="Genomic_DNA"/>
</dbReference>
<evidence type="ECO:0000256" key="1">
    <source>
        <dbReference type="SAM" id="MobiDB-lite"/>
    </source>
</evidence>
<sequence length="222" mass="23497">MGLMAACAARRPDRICSRSAPLSSRYCCTNSGRGGRCARPLASATSAGGATAWPLWWFRGGTGVCGALWCAGGLGGFGTTGMSFPCVVANGHCFTAYSPRPRCACRARRSPQCAPVLSGAHRSEPNLKDRPIRPIAQLPPRTDAKSPAAPRAKRSGQGELVRRLLHPNELESVSFLGRQMPRSSFIISPSAAPKGRVPQRGVAPGPMPLAQSSFRDPCPRLC</sequence>
<feature type="compositionally biased region" description="Basic and acidic residues" evidence="1">
    <location>
        <begin position="121"/>
        <end position="132"/>
    </location>
</feature>
<evidence type="ECO:0000313" key="2">
    <source>
        <dbReference type="EMBL" id="SPK71588.1"/>
    </source>
</evidence>
<organism evidence="2 3">
    <name type="scientific">Cupriavidus taiwanensis</name>
    <dbReference type="NCBI Taxonomy" id="164546"/>
    <lineage>
        <taxon>Bacteria</taxon>
        <taxon>Pseudomonadati</taxon>
        <taxon>Pseudomonadota</taxon>
        <taxon>Betaproteobacteria</taxon>
        <taxon>Burkholderiales</taxon>
        <taxon>Burkholderiaceae</taxon>
        <taxon>Cupriavidus</taxon>
    </lineage>
</organism>
<protein>
    <submittedName>
        <fullName evidence="2">Uncharacterized protein</fullName>
    </submittedName>
</protein>
<name>A0A375IBY6_9BURK</name>
<reference evidence="2 3" key="1">
    <citation type="submission" date="2018-01" db="EMBL/GenBank/DDBJ databases">
        <authorList>
            <person name="Gaut B.S."/>
            <person name="Morton B.R."/>
            <person name="Clegg M.T."/>
            <person name="Duvall M.R."/>
        </authorList>
    </citation>
    <scope>NUCLEOTIDE SEQUENCE [LARGE SCALE GENOMIC DNA]</scope>
    <source>
        <strain evidence="2">Cupriavidus taiwanensis LMG 19425</strain>
    </source>
</reference>
<dbReference type="AlphaFoldDB" id="A0A375IBY6"/>
<feature type="region of interest" description="Disordered" evidence="1">
    <location>
        <begin position="117"/>
        <end position="159"/>
    </location>
</feature>
<feature type="region of interest" description="Disordered" evidence="1">
    <location>
        <begin position="186"/>
        <end position="222"/>
    </location>
</feature>